<dbReference type="OrthoDB" id="41780at2157"/>
<evidence type="ECO:0000313" key="1">
    <source>
        <dbReference type="EMBL" id="BBD72137.1"/>
    </source>
</evidence>
<proteinExistence type="predicted"/>
<dbReference type="Proteomes" id="UP000616143">
    <property type="component" value="Unassembled WGS sequence"/>
</dbReference>
<reference evidence="1" key="3">
    <citation type="journal article" date="2019" name="BMC Res. Notes">
        <title>Complete genome sequence of the Sulfodiicoccus acidiphilus strain HS-1T, the first crenarchaeon that lacks polB3, isolated from an acidic hot spring in Ohwaku-dani, Hakone, Japan.</title>
        <authorList>
            <person name="Sakai H.D."/>
            <person name="Kurosawa N."/>
        </authorList>
    </citation>
    <scope>NUCLEOTIDE SEQUENCE</scope>
    <source>
        <strain evidence="1">HS-1</strain>
    </source>
</reference>
<dbReference type="GeneID" id="38666029"/>
<dbReference type="Proteomes" id="UP000276741">
    <property type="component" value="Chromosome"/>
</dbReference>
<evidence type="ECO:0000313" key="2">
    <source>
        <dbReference type="EMBL" id="GGT94710.1"/>
    </source>
</evidence>
<evidence type="ECO:0008006" key="4">
    <source>
        <dbReference type="Google" id="ProtNLM"/>
    </source>
</evidence>
<organism evidence="1 3">
    <name type="scientific">Sulfodiicoccus acidiphilus</name>
    <dbReference type="NCBI Taxonomy" id="1670455"/>
    <lineage>
        <taxon>Archaea</taxon>
        <taxon>Thermoproteota</taxon>
        <taxon>Thermoprotei</taxon>
        <taxon>Sulfolobales</taxon>
        <taxon>Sulfolobaceae</taxon>
        <taxon>Sulfodiicoccus</taxon>
    </lineage>
</organism>
<dbReference type="InterPro" id="IPR027396">
    <property type="entry name" value="DsrEFH-like"/>
</dbReference>
<dbReference type="RefSeq" id="WP_126449458.1">
    <property type="nucleotide sequence ID" value="NZ_AP018553.1"/>
</dbReference>
<accession>A0A348B1T5</accession>
<sequence>MKLVFILSPALLAAVKVLFLITSEGERMEMGIKTAYRSVVNGTYEDPKVIFYGLSQLYLTKIEGELLQTLKELISKNAVDFACVGVARRNGIESKLTSLGLRLEPFSVRLAYYVNQGYVVVSF</sequence>
<dbReference type="EMBL" id="AP018553">
    <property type="protein sequence ID" value="BBD72137.1"/>
    <property type="molecule type" value="Genomic_DNA"/>
</dbReference>
<dbReference type="Gene3D" id="3.40.1260.10">
    <property type="entry name" value="DsrEFH-like"/>
    <property type="match status" value="1"/>
</dbReference>
<gene>
    <name evidence="2" type="ORF">GCM10007116_10390</name>
    <name evidence="1" type="ORF">HS1genome_0526</name>
</gene>
<keyword evidence="3" id="KW-1185">Reference proteome</keyword>
<dbReference type="EMBL" id="BMQS01000008">
    <property type="protein sequence ID" value="GGT94710.1"/>
    <property type="molecule type" value="Genomic_DNA"/>
</dbReference>
<reference evidence="2" key="1">
    <citation type="journal article" date="2014" name="Int. J. Syst. Evol. Microbiol.">
        <title>Complete genome sequence of Corynebacterium casei LMG S-19264T (=DSM 44701T), isolated from a smear-ripened cheese.</title>
        <authorList>
            <consortium name="US DOE Joint Genome Institute (JGI-PGF)"/>
            <person name="Walter F."/>
            <person name="Albersmeier A."/>
            <person name="Kalinowski J."/>
            <person name="Ruckert C."/>
        </authorList>
    </citation>
    <scope>NUCLEOTIDE SEQUENCE</scope>
    <source>
        <strain evidence="2">JCM 31740</strain>
    </source>
</reference>
<name>A0A348B1T5_9CREN</name>
<dbReference type="AlphaFoldDB" id="A0A348B1T5"/>
<protein>
    <recommendedName>
        <fullName evidence="4">DsrE family protein</fullName>
    </recommendedName>
</protein>
<evidence type="ECO:0000313" key="3">
    <source>
        <dbReference type="Proteomes" id="UP000276741"/>
    </source>
</evidence>
<reference evidence="2" key="4">
    <citation type="submission" date="2020-09" db="EMBL/GenBank/DDBJ databases">
        <authorList>
            <person name="Sun Q."/>
            <person name="Ohkuma M."/>
        </authorList>
    </citation>
    <scope>NUCLEOTIDE SEQUENCE</scope>
    <source>
        <strain evidence="2">JCM 31740</strain>
    </source>
</reference>
<dbReference type="KEGG" id="sacd:HS1genome_0526"/>
<reference evidence="3" key="2">
    <citation type="submission" date="2018-04" db="EMBL/GenBank/DDBJ databases">
        <title>Complete genome sequence of Sulfodiicoccus acidiphilus strain HS-1.</title>
        <authorList>
            <person name="Sakai H.D."/>
            <person name="Kurosawa N."/>
        </authorList>
    </citation>
    <scope>NUCLEOTIDE SEQUENCE [LARGE SCALE GENOMIC DNA]</scope>
    <source>
        <strain evidence="3">HS-1</strain>
    </source>
</reference>